<protein>
    <submittedName>
        <fullName evidence="1">Uncharacterized protein</fullName>
    </submittedName>
</protein>
<accession>A0ABS5EVM0</accession>
<proteinExistence type="predicted"/>
<dbReference type="SUPFAM" id="SSF51735">
    <property type="entry name" value="NAD(P)-binding Rossmann-fold domains"/>
    <property type="match status" value="1"/>
</dbReference>
<dbReference type="RefSeq" id="WP_211851925.1">
    <property type="nucleotide sequence ID" value="NZ_JAAGBB010000007.1"/>
</dbReference>
<dbReference type="InterPro" id="IPR036291">
    <property type="entry name" value="NAD(P)-bd_dom_sf"/>
</dbReference>
<evidence type="ECO:0000313" key="2">
    <source>
        <dbReference type="Proteomes" id="UP001196870"/>
    </source>
</evidence>
<dbReference type="EMBL" id="JAAGBB010000007">
    <property type="protein sequence ID" value="MBR0664333.1"/>
    <property type="molecule type" value="Genomic_DNA"/>
</dbReference>
<dbReference type="Proteomes" id="UP001196870">
    <property type="component" value="Unassembled WGS sequence"/>
</dbReference>
<evidence type="ECO:0000313" key="1">
    <source>
        <dbReference type="EMBL" id="MBR0664333.1"/>
    </source>
</evidence>
<comment type="caution">
    <text evidence="1">The sequence shown here is derived from an EMBL/GenBank/DDBJ whole genome shotgun (WGS) entry which is preliminary data.</text>
</comment>
<organism evidence="1 2">
    <name type="scientific">Plastoroseomonas hellenica</name>
    <dbReference type="NCBI Taxonomy" id="2687306"/>
    <lineage>
        <taxon>Bacteria</taxon>
        <taxon>Pseudomonadati</taxon>
        <taxon>Pseudomonadota</taxon>
        <taxon>Alphaproteobacteria</taxon>
        <taxon>Acetobacterales</taxon>
        <taxon>Acetobacteraceae</taxon>
        <taxon>Plastoroseomonas</taxon>
    </lineage>
</organism>
<dbReference type="Gene3D" id="3.40.50.720">
    <property type="entry name" value="NAD(P)-binding Rossmann-like Domain"/>
    <property type="match status" value="1"/>
</dbReference>
<name>A0ABS5EVM0_9PROT</name>
<keyword evidence="2" id="KW-1185">Reference proteome</keyword>
<reference evidence="2" key="1">
    <citation type="journal article" date="2021" name="Syst. Appl. Microbiol.">
        <title>Roseomonas hellenica sp. nov., isolated from roots of wild-growing Alkanna tinctoria.</title>
        <authorList>
            <person name="Rat A."/>
            <person name="Naranjo H.D."/>
            <person name="Lebbe L."/>
            <person name="Cnockaert M."/>
            <person name="Krigas N."/>
            <person name="Grigoriadou K."/>
            <person name="Maloupa E."/>
            <person name="Willems A."/>
        </authorList>
    </citation>
    <scope>NUCLEOTIDE SEQUENCE [LARGE SCALE GENOMIC DNA]</scope>
    <source>
        <strain evidence="2">LMG 31523</strain>
    </source>
</reference>
<gene>
    <name evidence="1" type="ORF">GXW71_08185</name>
</gene>
<sequence length="86" mass="9303">MTGTADVARARWPGVTIAHCRHPPWEARDGVQAAAPEAIAYVTNIVPARRLGQIDDIVPLVAFLAAPRAQWISGQTIWINGAYGTR</sequence>